<dbReference type="Pfam" id="PF05076">
    <property type="entry name" value="SUFU"/>
    <property type="match status" value="1"/>
</dbReference>
<dbReference type="InterPro" id="IPR020941">
    <property type="entry name" value="SUFU-like_domain"/>
</dbReference>
<accession>A0A9D2RMW9</accession>
<evidence type="ECO:0000259" key="1">
    <source>
        <dbReference type="Pfam" id="PF05076"/>
    </source>
</evidence>
<organism evidence="2 3">
    <name type="scientific">Candidatus Brachybacterium merdavium</name>
    <dbReference type="NCBI Taxonomy" id="2838513"/>
    <lineage>
        <taxon>Bacteria</taxon>
        <taxon>Bacillati</taxon>
        <taxon>Actinomycetota</taxon>
        <taxon>Actinomycetes</taxon>
        <taxon>Micrococcales</taxon>
        <taxon>Dermabacteraceae</taxon>
        <taxon>Brachybacterium</taxon>
    </lineage>
</organism>
<sequence length="471" mass="49390">MTSSFSSRAAASAMAVARDAVRRAAFEAHLTEFLGDRFTVLSERASRHIHLDVYVFEPSAEVPHITLVTAGMSDLPMPVPGSGAQLRMELMLALPRGWPGLDPLEGEALAREENFWPLRLLKDVARYPSSFDAFLSWGHTVDGSAGDLDRGPSPFAGALIGPPLGYPAELMRAPTPRGDVQLLAVMPLTPAEMAFKASLPSGGEALVDRMLEAGADAVITPGRDSVVEGPAPWAVHLLMARRHLDLGSVLSDALPELAARLGEQEMAEHVLEAGAGEQVRMRVGGRLEPATLEGALGAGPGAGTLRPEVAEHACTVTLTPVRPGTGAPVMAVMALVMLLIEHSDPVALWFPHQDHITSPEALAADVAGGVLVHYRVHPTRAPAGMEAASTRGLAALGGLEVLARSRHLSQHQLAQRIHAVVEGVPGQGAYALPAAGASVAFGSEEYQLVEAVDPISGAPVLELRAGPGAQR</sequence>
<protein>
    <submittedName>
        <fullName evidence="2">Suppressor of fused domain protein</fullName>
    </submittedName>
</protein>
<evidence type="ECO:0000313" key="3">
    <source>
        <dbReference type="Proteomes" id="UP000823823"/>
    </source>
</evidence>
<feature type="domain" description="Suppressor of fused-like" evidence="1">
    <location>
        <begin position="49"/>
        <end position="223"/>
    </location>
</feature>
<evidence type="ECO:0000313" key="2">
    <source>
        <dbReference type="EMBL" id="HJB09248.1"/>
    </source>
</evidence>
<dbReference type="SUPFAM" id="SSF103359">
    <property type="entry name" value="Suppressor of Fused, N-terminal domain"/>
    <property type="match status" value="1"/>
</dbReference>
<dbReference type="EMBL" id="DWZH01000012">
    <property type="protein sequence ID" value="HJB09248.1"/>
    <property type="molecule type" value="Genomic_DNA"/>
</dbReference>
<name>A0A9D2RMW9_9MICO</name>
<dbReference type="InterPro" id="IPR037181">
    <property type="entry name" value="SUFU_N"/>
</dbReference>
<proteinExistence type="predicted"/>
<comment type="caution">
    <text evidence="2">The sequence shown here is derived from an EMBL/GenBank/DDBJ whole genome shotgun (WGS) entry which is preliminary data.</text>
</comment>
<dbReference type="Proteomes" id="UP000823823">
    <property type="component" value="Unassembled WGS sequence"/>
</dbReference>
<reference evidence="2" key="2">
    <citation type="submission" date="2021-04" db="EMBL/GenBank/DDBJ databases">
        <authorList>
            <person name="Gilroy R."/>
        </authorList>
    </citation>
    <scope>NUCLEOTIDE SEQUENCE</scope>
    <source>
        <strain evidence="2">ChiHjej13B12-24818</strain>
    </source>
</reference>
<gene>
    <name evidence="2" type="ORF">H9786_01760</name>
</gene>
<reference evidence="2" key="1">
    <citation type="journal article" date="2021" name="PeerJ">
        <title>Extensive microbial diversity within the chicken gut microbiome revealed by metagenomics and culture.</title>
        <authorList>
            <person name="Gilroy R."/>
            <person name="Ravi A."/>
            <person name="Getino M."/>
            <person name="Pursley I."/>
            <person name="Horton D.L."/>
            <person name="Alikhan N.F."/>
            <person name="Baker D."/>
            <person name="Gharbi K."/>
            <person name="Hall N."/>
            <person name="Watson M."/>
            <person name="Adriaenssens E.M."/>
            <person name="Foster-Nyarko E."/>
            <person name="Jarju S."/>
            <person name="Secka A."/>
            <person name="Antonio M."/>
            <person name="Oren A."/>
            <person name="Chaudhuri R.R."/>
            <person name="La Ragione R."/>
            <person name="Hildebrand F."/>
            <person name="Pallen M.J."/>
        </authorList>
    </citation>
    <scope>NUCLEOTIDE SEQUENCE</scope>
    <source>
        <strain evidence="2">ChiHjej13B12-24818</strain>
    </source>
</reference>
<dbReference type="AlphaFoldDB" id="A0A9D2RMW9"/>